<keyword evidence="1" id="KW-1133">Transmembrane helix</keyword>
<feature type="domain" description="Reverse transcriptase" evidence="2">
    <location>
        <begin position="1"/>
        <end position="83"/>
    </location>
</feature>
<keyword evidence="4" id="KW-1185">Reference proteome</keyword>
<evidence type="ECO:0000313" key="4">
    <source>
        <dbReference type="Proteomes" id="UP001358586"/>
    </source>
</evidence>
<sequence>MVNRLKEFLGEFISEKQSGFVAGRCIHDNILVAQEVLNCMKLKKKENKVMVVVKGDMDKAYDRVEWDFLKMVLRKLGFSLVWIGWIMETVRSFSYNLLINEISIKLSSPVKSLGSNSIDIVLTYIIYFLYMIHFSSWRLM</sequence>
<evidence type="ECO:0000259" key="2">
    <source>
        <dbReference type="Pfam" id="PF00078"/>
    </source>
</evidence>
<name>A0ABR0MF99_GOSAR</name>
<proteinExistence type="predicted"/>
<dbReference type="InterPro" id="IPR052343">
    <property type="entry name" value="Retrotransposon-Effector_Assoc"/>
</dbReference>
<dbReference type="InterPro" id="IPR000477">
    <property type="entry name" value="RT_dom"/>
</dbReference>
<accession>A0ABR0MF99</accession>
<dbReference type="EMBL" id="JARKNE010000013">
    <property type="protein sequence ID" value="KAK5771272.1"/>
    <property type="molecule type" value="Genomic_DNA"/>
</dbReference>
<evidence type="ECO:0000256" key="1">
    <source>
        <dbReference type="SAM" id="Phobius"/>
    </source>
</evidence>
<keyword evidence="1" id="KW-0812">Transmembrane</keyword>
<keyword evidence="1" id="KW-0472">Membrane</keyword>
<dbReference type="PANTHER" id="PTHR46890">
    <property type="entry name" value="NON-LTR RETROLELEMENT REVERSE TRANSCRIPTASE-LIKE PROTEIN-RELATED"/>
    <property type="match status" value="1"/>
</dbReference>
<organism evidence="3 4">
    <name type="scientific">Gossypium arboreum</name>
    <name type="common">Tree cotton</name>
    <name type="synonym">Gossypium nanking</name>
    <dbReference type="NCBI Taxonomy" id="29729"/>
    <lineage>
        <taxon>Eukaryota</taxon>
        <taxon>Viridiplantae</taxon>
        <taxon>Streptophyta</taxon>
        <taxon>Embryophyta</taxon>
        <taxon>Tracheophyta</taxon>
        <taxon>Spermatophyta</taxon>
        <taxon>Magnoliopsida</taxon>
        <taxon>eudicotyledons</taxon>
        <taxon>Gunneridae</taxon>
        <taxon>Pentapetalae</taxon>
        <taxon>rosids</taxon>
        <taxon>malvids</taxon>
        <taxon>Malvales</taxon>
        <taxon>Malvaceae</taxon>
        <taxon>Malvoideae</taxon>
        <taxon>Gossypium</taxon>
    </lineage>
</organism>
<feature type="transmembrane region" description="Helical" evidence="1">
    <location>
        <begin position="76"/>
        <end position="93"/>
    </location>
</feature>
<evidence type="ECO:0000313" key="3">
    <source>
        <dbReference type="EMBL" id="KAK5771272.1"/>
    </source>
</evidence>
<gene>
    <name evidence="3" type="ORF">PVK06_047462</name>
</gene>
<protein>
    <recommendedName>
        <fullName evidence="2">Reverse transcriptase domain-containing protein</fullName>
    </recommendedName>
</protein>
<comment type="caution">
    <text evidence="3">The sequence shown here is derived from an EMBL/GenBank/DDBJ whole genome shotgun (WGS) entry which is preliminary data.</text>
</comment>
<dbReference type="PANTHER" id="PTHR46890:SF48">
    <property type="entry name" value="RNA-DIRECTED DNA POLYMERASE"/>
    <property type="match status" value="1"/>
</dbReference>
<reference evidence="3 4" key="1">
    <citation type="submission" date="2023-03" db="EMBL/GenBank/DDBJ databases">
        <title>WGS of Gossypium arboreum.</title>
        <authorList>
            <person name="Yu D."/>
        </authorList>
    </citation>
    <scope>NUCLEOTIDE SEQUENCE [LARGE SCALE GENOMIC DNA]</scope>
    <source>
        <tissue evidence="3">Leaf</tissue>
    </source>
</reference>
<feature type="transmembrane region" description="Helical" evidence="1">
    <location>
        <begin position="113"/>
        <end position="132"/>
    </location>
</feature>
<dbReference type="Pfam" id="PF00078">
    <property type="entry name" value="RVT_1"/>
    <property type="match status" value="1"/>
</dbReference>
<dbReference type="Proteomes" id="UP001358586">
    <property type="component" value="Chromosome 13"/>
</dbReference>